<keyword evidence="2" id="KW-1185">Reference proteome</keyword>
<evidence type="ECO:0000313" key="1">
    <source>
        <dbReference type="EMBL" id="PZX13408.1"/>
    </source>
</evidence>
<dbReference type="Proteomes" id="UP000249239">
    <property type="component" value="Unassembled WGS sequence"/>
</dbReference>
<dbReference type="Pfam" id="PF17170">
    <property type="entry name" value="DUF5128"/>
    <property type="match status" value="1"/>
</dbReference>
<sequence>MIKKTIVIGLIVYTACHPSHQRIDTPTTLVNIHASRQMDASELFTNRQYIPLETCDSCLLGEINKLLI</sequence>
<name>A0A2W7MZY5_9BACT</name>
<organism evidence="1 2">
    <name type="scientific">Breznakibacter xylanolyticus</name>
    <dbReference type="NCBI Taxonomy" id="990"/>
    <lineage>
        <taxon>Bacteria</taxon>
        <taxon>Pseudomonadati</taxon>
        <taxon>Bacteroidota</taxon>
        <taxon>Bacteroidia</taxon>
        <taxon>Marinilabiliales</taxon>
        <taxon>Marinilabiliaceae</taxon>
        <taxon>Breznakibacter</taxon>
    </lineage>
</organism>
<accession>A0A2W7MZY5</accession>
<comment type="caution">
    <text evidence="1">The sequence shown here is derived from an EMBL/GenBank/DDBJ whole genome shotgun (WGS) entry which is preliminary data.</text>
</comment>
<dbReference type="AlphaFoldDB" id="A0A2W7MZY5"/>
<gene>
    <name evidence="1" type="ORF">LX69_02664</name>
</gene>
<proteinExistence type="predicted"/>
<reference evidence="1 2" key="1">
    <citation type="submission" date="2018-06" db="EMBL/GenBank/DDBJ databases">
        <title>Genomic Encyclopedia of Archaeal and Bacterial Type Strains, Phase II (KMG-II): from individual species to whole genera.</title>
        <authorList>
            <person name="Goeker M."/>
        </authorList>
    </citation>
    <scope>NUCLEOTIDE SEQUENCE [LARGE SCALE GENOMIC DNA]</scope>
    <source>
        <strain evidence="1 2">DSM 6779</strain>
    </source>
</reference>
<evidence type="ECO:0000313" key="2">
    <source>
        <dbReference type="Proteomes" id="UP000249239"/>
    </source>
</evidence>
<dbReference type="EMBL" id="QKZK01000026">
    <property type="protein sequence ID" value="PZX13408.1"/>
    <property type="molecule type" value="Genomic_DNA"/>
</dbReference>
<protein>
    <submittedName>
        <fullName evidence="1">6-bladed beta-propeller protein</fullName>
    </submittedName>
</protein>